<proteinExistence type="predicted"/>
<reference evidence="1" key="1">
    <citation type="submission" date="2020-11" db="EMBL/GenBank/DDBJ databases">
        <authorList>
            <consortium name="DOE Joint Genome Institute"/>
            <person name="Ahrendt S."/>
            <person name="Riley R."/>
            <person name="Andreopoulos W."/>
            <person name="Labutti K."/>
            <person name="Pangilinan J."/>
            <person name="Ruiz-Duenas F.J."/>
            <person name="Barrasa J.M."/>
            <person name="Sanchez-Garcia M."/>
            <person name="Camarero S."/>
            <person name="Miyauchi S."/>
            <person name="Serrano A."/>
            <person name="Linde D."/>
            <person name="Babiker R."/>
            <person name="Drula E."/>
            <person name="Ayuso-Fernandez I."/>
            <person name="Pacheco R."/>
            <person name="Padilla G."/>
            <person name="Ferreira P."/>
            <person name="Barriuso J."/>
            <person name="Kellner H."/>
            <person name="Castanera R."/>
            <person name="Alfaro M."/>
            <person name="Ramirez L."/>
            <person name="Pisabarro A.G."/>
            <person name="Kuo A."/>
            <person name="Tritt A."/>
            <person name="Lipzen A."/>
            <person name="He G."/>
            <person name="Yan M."/>
            <person name="Ng V."/>
            <person name="Cullen D."/>
            <person name="Martin F."/>
            <person name="Rosso M.-N."/>
            <person name="Henrissat B."/>
            <person name="Hibbett D."/>
            <person name="Martinez A.T."/>
            <person name="Grigoriev I.V."/>
        </authorList>
    </citation>
    <scope>NUCLEOTIDE SEQUENCE</scope>
    <source>
        <strain evidence="1">CIRM-BRFM 674</strain>
    </source>
</reference>
<gene>
    <name evidence="1" type="ORF">BDN70DRAFT_575005</name>
</gene>
<keyword evidence="2" id="KW-1185">Reference proteome</keyword>
<sequence length="255" mass="28699">MANIPRSAKSGDEWNQNDLHSYDIKIEFQDAQTFFSETSLPEPSVQQDFLTARSCDDTIDDVSFNLFAQLECAIPYGQGWDNGTVDFVVALFHAMGYMHRPHVIHSGMKLPFDICSKEEIIHTDVCISRTDTKQIILLVQVAEPDMDPHARLIAAAIAAFQDNNDTGPPMWSPLDNRVIFGIILCASCPSFFKIPVTRVLSECVQYGQFPPTPTIVAGFVPDIHSNSDRFLLGMGNLDQRRIFLQCFEAFKKFLM</sequence>
<dbReference type="EMBL" id="MU155185">
    <property type="protein sequence ID" value="KAF9481042.1"/>
    <property type="molecule type" value="Genomic_DNA"/>
</dbReference>
<name>A0A9P6CVR7_9AGAR</name>
<dbReference type="OrthoDB" id="3258141at2759"/>
<protein>
    <submittedName>
        <fullName evidence="1">Uncharacterized protein</fullName>
    </submittedName>
</protein>
<comment type="caution">
    <text evidence="1">The sequence shown here is derived from an EMBL/GenBank/DDBJ whole genome shotgun (WGS) entry which is preliminary data.</text>
</comment>
<evidence type="ECO:0000313" key="2">
    <source>
        <dbReference type="Proteomes" id="UP000807469"/>
    </source>
</evidence>
<dbReference type="Proteomes" id="UP000807469">
    <property type="component" value="Unassembled WGS sequence"/>
</dbReference>
<evidence type="ECO:0000313" key="1">
    <source>
        <dbReference type="EMBL" id="KAF9481042.1"/>
    </source>
</evidence>
<organism evidence="1 2">
    <name type="scientific">Pholiota conissans</name>
    <dbReference type="NCBI Taxonomy" id="109636"/>
    <lineage>
        <taxon>Eukaryota</taxon>
        <taxon>Fungi</taxon>
        <taxon>Dikarya</taxon>
        <taxon>Basidiomycota</taxon>
        <taxon>Agaricomycotina</taxon>
        <taxon>Agaricomycetes</taxon>
        <taxon>Agaricomycetidae</taxon>
        <taxon>Agaricales</taxon>
        <taxon>Agaricineae</taxon>
        <taxon>Strophariaceae</taxon>
        <taxon>Pholiota</taxon>
    </lineage>
</organism>
<dbReference type="AlphaFoldDB" id="A0A9P6CVR7"/>
<accession>A0A9P6CVR7</accession>